<keyword evidence="3" id="KW-1185">Reference proteome</keyword>
<dbReference type="EMBL" id="BA000035">
    <property type="protein sequence ID" value="BAC19731.1"/>
    <property type="molecule type" value="Genomic_DNA"/>
</dbReference>
<dbReference type="HOGENOM" id="CLU_1530079_0_0_11"/>
<name>Q8FSX3_COREF</name>
<feature type="region of interest" description="Disordered" evidence="1">
    <location>
        <begin position="1"/>
        <end position="21"/>
    </location>
</feature>
<reference evidence="2 3" key="1">
    <citation type="journal article" date="2003" name="Genome Res.">
        <title>Comparative complete genome sequence analysis of the amino acid replacements responsible for the thermostability of Corynebacterium efficiens.</title>
        <authorList>
            <person name="Nishio Y."/>
            <person name="Nakamura Y."/>
            <person name="Kawarabayasi Y."/>
            <person name="Usuda Y."/>
            <person name="Kimura E."/>
            <person name="Sugimoto S."/>
            <person name="Matsui K."/>
            <person name="Yamagishi A."/>
            <person name="Kikuchi H."/>
            <person name="Ikeo K."/>
            <person name="Gojobori T."/>
        </authorList>
    </citation>
    <scope>NUCLEOTIDE SEQUENCE [LARGE SCALE GENOMIC DNA]</scope>
    <source>
        <strain evidence="3">DSM 44549 / YS-314 / AJ 12310 / JCM 11189 / NBRC 100395</strain>
    </source>
</reference>
<dbReference type="Proteomes" id="UP000001409">
    <property type="component" value="Chromosome"/>
</dbReference>
<sequence>MEDPRITTQGPAADILNQPGGPMIAPGWRRRGLKLIPSYLKGATATVRWAPQLSTARVRLIGQWRMGNLLPVGGDGLAAAKVRQGATPIISTRGGDFIPWTWVHRSGWILPDAFQQRCSEDHHGAFKHSHGPLDVSATRFTGLRHGFVKQSRRCHIRFPSALRASPWVYTTVSAA</sequence>
<proteinExistence type="predicted"/>
<protein>
    <submittedName>
        <fullName evidence="2">Uncharacterized protein</fullName>
    </submittedName>
</protein>
<evidence type="ECO:0000313" key="2">
    <source>
        <dbReference type="EMBL" id="BAC19731.1"/>
    </source>
</evidence>
<feature type="compositionally biased region" description="Polar residues" evidence="1">
    <location>
        <begin position="1"/>
        <end position="10"/>
    </location>
</feature>
<evidence type="ECO:0000313" key="3">
    <source>
        <dbReference type="Proteomes" id="UP000001409"/>
    </source>
</evidence>
<accession>Q8FSX3</accession>
<evidence type="ECO:0000256" key="1">
    <source>
        <dbReference type="SAM" id="MobiDB-lite"/>
    </source>
</evidence>
<dbReference type="AlphaFoldDB" id="Q8FSX3"/>
<organism evidence="2 3">
    <name type="scientific">Corynebacterium efficiens (strain DSM 44549 / YS-314 / AJ 12310 / JCM 11189 / NBRC 100395)</name>
    <dbReference type="NCBI Taxonomy" id="196164"/>
    <lineage>
        <taxon>Bacteria</taxon>
        <taxon>Bacillati</taxon>
        <taxon>Actinomycetota</taxon>
        <taxon>Actinomycetes</taxon>
        <taxon>Mycobacteriales</taxon>
        <taxon>Corynebacteriaceae</taxon>
        <taxon>Corynebacterium</taxon>
    </lineage>
</organism>
<dbReference type="KEGG" id="cef:CE2921"/>